<evidence type="ECO:0000313" key="9">
    <source>
        <dbReference type="EMBL" id="MEM0514078.1"/>
    </source>
</evidence>
<organism evidence="9 10">
    <name type="scientific">Pseudoalteromonas qingdaonensis</name>
    <dbReference type="NCBI Taxonomy" id="3131913"/>
    <lineage>
        <taxon>Bacteria</taxon>
        <taxon>Pseudomonadati</taxon>
        <taxon>Pseudomonadota</taxon>
        <taxon>Gammaproteobacteria</taxon>
        <taxon>Alteromonadales</taxon>
        <taxon>Pseudoalteromonadaceae</taxon>
        <taxon>Pseudoalteromonas</taxon>
    </lineage>
</organism>
<dbReference type="Proteomes" id="UP001447008">
    <property type="component" value="Unassembled WGS sequence"/>
</dbReference>
<keyword evidence="3" id="KW-0813">Transport</keyword>
<accession>A0ABU9MSZ1</accession>
<comment type="subcellular location">
    <subcellularLocation>
        <location evidence="1 8">Cell membrane</location>
        <topology evidence="1 8">Multi-pass membrane protein</topology>
    </subcellularLocation>
</comment>
<dbReference type="InterPro" id="IPR052017">
    <property type="entry name" value="TSUP"/>
</dbReference>
<dbReference type="PANTHER" id="PTHR30269">
    <property type="entry name" value="TRANSMEMBRANE PROTEIN YFCA"/>
    <property type="match status" value="1"/>
</dbReference>
<dbReference type="EMBL" id="JBCGCU010000001">
    <property type="protein sequence ID" value="MEM0514078.1"/>
    <property type="molecule type" value="Genomic_DNA"/>
</dbReference>
<dbReference type="InterPro" id="IPR002781">
    <property type="entry name" value="TM_pro_TauE-like"/>
</dbReference>
<evidence type="ECO:0000256" key="5">
    <source>
        <dbReference type="ARBA" id="ARBA00022692"/>
    </source>
</evidence>
<feature type="transmembrane region" description="Helical" evidence="8">
    <location>
        <begin position="39"/>
        <end position="57"/>
    </location>
</feature>
<evidence type="ECO:0000256" key="3">
    <source>
        <dbReference type="ARBA" id="ARBA00022448"/>
    </source>
</evidence>
<evidence type="ECO:0000256" key="2">
    <source>
        <dbReference type="ARBA" id="ARBA00009142"/>
    </source>
</evidence>
<keyword evidence="5 8" id="KW-0812">Transmembrane</keyword>
<feature type="transmembrane region" description="Helical" evidence="8">
    <location>
        <begin position="64"/>
        <end position="81"/>
    </location>
</feature>
<evidence type="ECO:0000256" key="6">
    <source>
        <dbReference type="ARBA" id="ARBA00022989"/>
    </source>
</evidence>
<evidence type="ECO:0000313" key="10">
    <source>
        <dbReference type="Proteomes" id="UP001447008"/>
    </source>
</evidence>
<keyword evidence="10" id="KW-1185">Reference proteome</keyword>
<feature type="transmembrane region" description="Helical" evidence="8">
    <location>
        <begin position="101"/>
        <end position="119"/>
    </location>
</feature>
<dbReference type="PANTHER" id="PTHR30269:SF37">
    <property type="entry name" value="MEMBRANE TRANSPORTER PROTEIN"/>
    <property type="match status" value="1"/>
</dbReference>
<keyword evidence="6 8" id="KW-1133">Transmembrane helix</keyword>
<reference evidence="9 10" key="1">
    <citation type="submission" date="2024-03" db="EMBL/GenBank/DDBJ databases">
        <title>Pseudoalteromonas qingdaonensis sp. nov., isolated from the intestines of marine benthic organisms.</title>
        <authorList>
            <person name="Lin X."/>
            <person name="Fang S."/>
            <person name="Hu X."/>
        </authorList>
    </citation>
    <scope>NUCLEOTIDE SEQUENCE [LARGE SCALE GENOMIC DNA]</scope>
    <source>
        <strain evidence="9 10">YIC-827</strain>
    </source>
</reference>
<proteinExistence type="inferred from homology"/>
<dbReference type="Pfam" id="PF01925">
    <property type="entry name" value="TauE"/>
    <property type="match status" value="1"/>
</dbReference>
<name>A0ABU9MSZ1_9GAMM</name>
<gene>
    <name evidence="9" type="ORF">WCN91_01255</name>
</gene>
<comment type="caution">
    <text evidence="9">The sequence shown here is derived from an EMBL/GenBank/DDBJ whole genome shotgun (WGS) entry which is preliminary data.</text>
</comment>
<protein>
    <recommendedName>
        <fullName evidence="8">Probable membrane transporter protein</fullName>
    </recommendedName>
</protein>
<evidence type="ECO:0000256" key="4">
    <source>
        <dbReference type="ARBA" id="ARBA00022475"/>
    </source>
</evidence>
<keyword evidence="4 8" id="KW-1003">Cell membrane</keyword>
<comment type="similarity">
    <text evidence="2 8">Belongs to the 4-toluene sulfonate uptake permease (TSUP) (TC 2.A.102) family.</text>
</comment>
<evidence type="ECO:0000256" key="7">
    <source>
        <dbReference type="ARBA" id="ARBA00023136"/>
    </source>
</evidence>
<sequence length="120" mass="13116">MRSRSFRATLSGLASTLVHAGGPPLIIYFTAKALAPRQYIATAAALFALMNVVKLAAFSAQGLLTLDLLFTALAFVPLALQGNWLGVKIQQKFNPQHFLRVMNWLLLLLALALYAKLLFS</sequence>
<evidence type="ECO:0000256" key="1">
    <source>
        <dbReference type="ARBA" id="ARBA00004651"/>
    </source>
</evidence>
<dbReference type="RefSeq" id="WP_342675611.1">
    <property type="nucleotide sequence ID" value="NZ_JBCGCU010000001.1"/>
</dbReference>
<keyword evidence="7 8" id="KW-0472">Membrane</keyword>
<evidence type="ECO:0000256" key="8">
    <source>
        <dbReference type="RuleBase" id="RU363041"/>
    </source>
</evidence>